<evidence type="ECO:0000313" key="2">
    <source>
        <dbReference type="EMBL" id="VFK41089.1"/>
    </source>
</evidence>
<sequence length="92" mass="11106">MIKRILWIISRKNEEIEVERRGKRFGRVGGQHGPCPRWWGIDRTIFRLGLFYVTRDAGKDPGRKIALIIPMRWRRQVRNARLGDFSWNRFLQ</sequence>
<gene>
    <name evidence="3" type="ORF">BECKSD772D_GA0070982_102816</name>
    <name evidence="2" type="ORF">BECKSD772E_GA0070983_100934</name>
    <name evidence="1" type="ORF">BECKSD772F_GA0070984_103817</name>
</gene>
<evidence type="ECO:0000313" key="1">
    <source>
        <dbReference type="EMBL" id="VFK39432.1"/>
    </source>
</evidence>
<organism evidence="1">
    <name type="scientific">Candidatus Kentrum sp. SD</name>
    <dbReference type="NCBI Taxonomy" id="2126332"/>
    <lineage>
        <taxon>Bacteria</taxon>
        <taxon>Pseudomonadati</taxon>
        <taxon>Pseudomonadota</taxon>
        <taxon>Gammaproteobacteria</taxon>
        <taxon>Candidatus Kentrum</taxon>
    </lineage>
</organism>
<reference evidence="1" key="1">
    <citation type="submission" date="2019-02" db="EMBL/GenBank/DDBJ databases">
        <authorList>
            <person name="Gruber-Vodicka R. H."/>
            <person name="Seah K. B. B."/>
        </authorList>
    </citation>
    <scope>NUCLEOTIDE SEQUENCE</scope>
    <source>
        <strain evidence="3">BECK_S127</strain>
        <strain evidence="2">BECK_S1320</strain>
        <strain evidence="1">BECK_S1321</strain>
    </source>
</reference>
<accession>A0A450YD12</accession>
<name>A0A450YD12_9GAMM</name>
<evidence type="ECO:0000313" key="3">
    <source>
        <dbReference type="EMBL" id="VFK78878.1"/>
    </source>
</evidence>
<proteinExistence type="predicted"/>
<dbReference type="EMBL" id="CAADFR010000038">
    <property type="protein sequence ID" value="VFK39432.1"/>
    <property type="molecule type" value="Genomic_DNA"/>
</dbReference>
<dbReference type="EMBL" id="CAADHB010000028">
    <property type="protein sequence ID" value="VFK78878.1"/>
    <property type="molecule type" value="Genomic_DNA"/>
</dbReference>
<dbReference type="AlphaFoldDB" id="A0A450YD12"/>
<dbReference type="EMBL" id="CAADFU010000009">
    <property type="protein sequence ID" value="VFK41089.1"/>
    <property type="molecule type" value="Genomic_DNA"/>
</dbReference>
<protein>
    <submittedName>
        <fullName evidence="1">Uncharacterized protein</fullName>
    </submittedName>
</protein>